<keyword evidence="3" id="KW-0808">Transferase</keyword>
<evidence type="ECO:0000313" key="6">
    <source>
        <dbReference type="EMBL" id="MBO8466819.1"/>
    </source>
</evidence>
<proteinExistence type="inferred from homology"/>
<evidence type="ECO:0000313" key="7">
    <source>
        <dbReference type="Proteomes" id="UP000823660"/>
    </source>
</evidence>
<evidence type="ECO:0000259" key="4">
    <source>
        <dbReference type="Pfam" id="PF00535"/>
    </source>
</evidence>
<accession>A0A9D9NB46</accession>
<dbReference type="PANTHER" id="PTHR43179:SF12">
    <property type="entry name" value="GALACTOFURANOSYLTRANSFERASE GLFT2"/>
    <property type="match status" value="1"/>
</dbReference>
<dbReference type="EMBL" id="JADIMH010000017">
    <property type="protein sequence ID" value="MBO8466819.1"/>
    <property type="molecule type" value="Genomic_DNA"/>
</dbReference>
<dbReference type="SUPFAM" id="SSF53448">
    <property type="entry name" value="Nucleotide-diphospho-sugar transferases"/>
    <property type="match status" value="1"/>
</dbReference>
<dbReference type="Pfam" id="PF00535">
    <property type="entry name" value="Glycos_transf_2"/>
    <property type="match status" value="1"/>
</dbReference>
<protein>
    <submittedName>
        <fullName evidence="6">Glycosyltransferase family 2 protein</fullName>
    </submittedName>
</protein>
<feature type="domain" description="Glycosyltransferase 2-like" evidence="5">
    <location>
        <begin position="149"/>
        <end position="221"/>
    </location>
</feature>
<dbReference type="Pfam" id="PF13632">
    <property type="entry name" value="Glyco_trans_2_3"/>
    <property type="match status" value="1"/>
</dbReference>
<dbReference type="InterPro" id="IPR029044">
    <property type="entry name" value="Nucleotide-diphossugar_trans"/>
</dbReference>
<gene>
    <name evidence="6" type="ORF">IAB99_03545</name>
</gene>
<feature type="domain" description="Glycosyltransferase 2-like" evidence="4">
    <location>
        <begin position="5"/>
        <end position="127"/>
    </location>
</feature>
<sequence length="371" mass="42380">MKTAVVILNWNGEMFLRKFLPALLESVEGTDAEVIVADNASTDGSMKLMLYEFPKVKTIRFSKNYGFTGGYNRALFQTDAEYYVLINSDIEVRKGWLEPMVEWMDTHPECGICAPKLHSYRDRDMFEYAGAAGGYIDRFGYPFCRGRILKKVEKDYGQYDSPSPVFWASGACMMVRSGLYRKLGGLDERFFAHQEEIDLCWRAQLAGYRIVTVPESTVWHVGGGTLPNSSPWKLYLNFRNNLLMLQNNLAKTYALDLYKDSHDPAKAAVEGILKARQTIRRRMILDGCAAVVYLVSFRFKYFSAVLKAHRDFRKAGRRPDMEDTAKFVSENAGKVTVYGLYRKWMVPRAIAGMKIELEEYEPAPEGGRQNP</sequence>
<comment type="caution">
    <text evidence="6">The sequence shown here is derived from an EMBL/GenBank/DDBJ whole genome shotgun (WGS) entry which is preliminary data.</text>
</comment>
<comment type="similarity">
    <text evidence="1">Belongs to the glycosyltransferase 2 family.</text>
</comment>
<dbReference type="Proteomes" id="UP000823660">
    <property type="component" value="Unassembled WGS sequence"/>
</dbReference>
<dbReference type="PANTHER" id="PTHR43179">
    <property type="entry name" value="RHAMNOSYLTRANSFERASE WBBL"/>
    <property type="match status" value="1"/>
</dbReference>
<keyword evidence="2" id="KW-0328">Glycosyltransferase</keyword>
<reference evidence="6" key="1">
    <citation type="submission" date="2020-10" db="EMBL/GenBank/DDBJ databases">
        <authorList>
            <person name="Gilroy R."/>
        </authorList>
    </citation>
    <scope>NUCLEOTIDE SEQUENCE</scope>
    <source>
        <strain evidence="6">B1-15692</strain>
    </source>
</reference>
<evidence type="ECO:0000256" key="2">
    <source>
        <dbReference type="ARBA" id="ARBA00022676"/>
    </source>
</evidence>
<name>A0A9D9NB46_9BACT</name>
<evidence type="ECO:0000256" key="1">
    <source>
        <dbReference type="ARBA" id="ARBA00006739"/>
    </source>
</evidence>
<dbReference type="AlphaFoldDB" id="A0A9D9NB46"/>
<dbReference type="Gene3D" id="3.90.550.10">
    <property type="entry name" value="Spore Coat Polysaccharide Biosynthesis Protein SpsA, Chain A"/>
    <property type="match status" value="1"/>
</dbReference>
<evidence type="ECO:0000259" key="5">
    <source>
        <dbReference type="Pfam" id="PF13632"/>
    </source>
</evidence>
<reference evidence="6" key="2">
    <citation type="journal article" date="2021" name="PeerJ">
        <title>Extensive microbial diversity within the chicken gut microbiome revealed by metagenomics and culture.</title>
        <authorList>
            <person name="Gilroy R."/>
            <person name="Ravi A."/>
            <person name="Getino M."/>
            <person name="Pursley I."/>
            <person name="Horton D.L."/>
            <person name="Alikhan N.F."/>
            <person name="Baker D."/>
            <person name="Gharbi K."/>
            <person name="Hall N."/>
            <person name="Watson M."/>
            <person name="Adriaenssens E.M."/>
            <person name="Foster-Nyarko E."/>
            <person name="Jarju S."/>
            <person name="Secka A."/>
            <person name="Antonio M."/>
            <person name="Oren A."/>
            <person name="Chaudhuri R.R."/>
            <person name="La Ragione R."/>
            <person name="Hildebrand F."/>
            <person name="Pallen M.J."/>
        </authorList>
    </citation>
    <scope>NUCLEOTIDE SEQUENCE</scope>
    <source>
        <strain evidence="6">B1-15692</strain>
    </source>
</reference>
<dbReference type="GO" id="GO:0016757">
    <property type="term" value="F:glycosyltransferase activity"/>
    <property type="evidence" value="ECO:0007669"/>
    <property type="project" value="UniProtKB-KW"/>
</dbReference>
<dbReference type="InterPro" id="IPR001173">
    <property type="entry name" value="Glyco_trans_2-like"/>
</dbReference>
<evidence type="ECO:0000256" key="3">
    <source>
        <dbReference type="ARBA" id="ARBA00022679"/>
    </source>
</evidence>
<dbReference type="CDD" id="cd04186">
    <property type="entry name" value="GT_2_like_c"/>
    <property type="match status" value="1"/>
</dbReference>
<organism evidence="6 7">
    <name type="scientific">Candidatus Cryptobacteroides faecipullorum</name>
    <dbReference type="NCBI Taxonomy" id="2840764"/>
    <lineage>
        <taxon>Bacteria</taxon>
        <taxon>Pseudomonadati</taxon>
        <taxon>Bacteroidota</taxon>
        <taxon>Bacteroidia</taxon>
        <taxon>Bacteroidales</taxon>
        <taxon>Candidatus Cryptobacteroides</taxon>
    </lineage>
</organism>